<feature type="non-terminal residue" evidence="6">
    <location>
        <position position="131"/>
    </location>
</feature>
<dbReference type="AlphaFoldDB" id="A0A9N8KRM1"/>
<evidence type="ECO:0000256" key="3">
    <source>
        <dbReference type="ARBA" id="ARBA00022833"/>
    </source>
</evidence>
<evidence type="ECO:0000256" key="4">
    <source>
        <dbReference type="ARBA" id="ARBA00023239"/>
    </source>
</evidence>
<comment type="similarity">
    <text evidence="1">Belongs to the Gfa family.</text>
</comment>
<dbReference type="InterPro" id="IPR011057">
    <property type="entry name" value="Mss4-like_sf"/>
</dbReference>
<keyword evidence="4" id="KW-0456">Lyase</keyword>
<dbReference type="PANTHER" id="PTHR33337">
    <property type="entry name" value="GFA DOMAIN-CONTAINING PROTEIN"/>
    <property type="match status" value="1"/>
</dbReference>
<name>A0A9N8KRM1_9PEZI</name>
<dbReference type="SUPFAM" id="SSF51316">
    <property type="entry name" value="Mss4-like"/>
    <property type="match status" value="1"/>
</dbReference>
<dbReference type="OrthoDB" id="406544at2759"/>
<comment type="caution">
    <text evidence="6">The sequence shown here is derived from an EMBL/GenBank/DDBJ whole genome shotgun (WGS) entry which is preliminary data.</text>
</comment>
<keyword evidence="2" id="KW-0479">Metal-binding</keyword>
<gene>
    <name evidence="6" type="ORF">AWRI4620_LOCUS6682</name>
</gene>
<dbReference type="InterPro" id="IPR006913">
    <property type="entry name" value="CENP-V/GFA"/>
</dbReference>
<evidence type="ECO:0000259" key="5">
    <source>
        <dbReference type="PROSITE" id="PS51891"/>
    </source>
</evidence>
<keyword evidence="7" id="KW-1185">Reference proteome</keyword>
<dbReference type="GO" id="GO:0016846">
    <property type="term" value="F:carbon-sulfur lyase activity"/>
    <property type="evidence" value="ECO:0007669"/>
    <property type="project" value="InterPro"/>
</dbReference>
<dbReference type="EMBL" id="CAINUL010000015">
    <property type="protein sequence ID" value="CAD0112427.1"/>
    <property type="molecule type" value="Genomic_DNA"/>
</dbReference>
<keyword evidence="3" id="KW-0862">Zinc</keyword>
<dbReference type="Gene3D" id="3.90.1590.10">
    <property type="entry name" value="glutathione-dependent formaldehyde- activating enzyme (gfa)"/>
    <property type="match status" value="1"/>
</dbReference>
<evidence type="ECO:0000256" key="2">
    <source>
        <dbReference type="ARBA" id="ARBA00022723"/>
    </source>
</evidence>
<dbReference type="PROSITE" id="PS51891">
    <property type="entry name" value="CENP_V_GFA"/>
    <property type="match status" value="1"/>
</dbReference>
<dbReference type="PANTHER" id="PTHR33337:SF30">
    <property type="entry name" value="DUF636 DOMAIN PROTEIN (AFU_ORTHOLOGUE AFUA_1G03180)"/>
    <property type="match status" value="1"/>
</dbReference>
<dbReference type="Pfam" id="PF04828">
    <property type="entry name" value="GFA"/>
    <property type="match status" value="1"/>
</dbReference>
<reference evidence="6" key="1">
    <citation type="submission" date="2020-06" db="EMBL/GenBank/DDBJ databases">
        <authorList>
            <person name="Onetto C."/>
        </authorList>
    </citation>
    <scope>NUCLEOTIDE SEQUENCE</scope>
</reference>
<evidence type="ECO:0000256" key="1">
    <source>
        <dbReference type="ARBA" id="ARBA00005495"/>
    </source>
</evidence>
<dbReference type="Proteomes" id="UP000745764">
    <property type="component" value="Unassembled WGS sequence"/>
</dbReference>
<accession>A0A9N8KRM1</accession>
<dbReference type="GO" id="GO:0046872">
    <property type="term" value="F:metal ion binding"/>
    <property type="evidence" value="ECO:0007669"/>
    <property type="project" value="UniProtKB-KW"/>
</dbReference>
<evidence type="ECO:0000313" key="7">
    <source>
        <dbReference type="Proteomes" id="UP000745764"/>
    </source>
</evidence>
<protein>
    <recommendedName>
        <fullName evidence="5">CENP-V/GFA domain-containing protein</fullName>
    </recommendedName>
</protein>
<evidence type="ECO:0000313" key="6">
    <source>
        <dbReference type="EMBL" id="CAD0112427.1"/>
    </source>
</evidence>
<sequence length="131" mass="14591">MYTGSCFCKKITVELSAEPQVVALCHCTDCRKMSGSVYSYNFIVGADDYKISGTPEATDKIADSGNKVKNYYCKDCVAESGIIERVVINAGIFDDVREIQNRKPSVEIYVEQRLDWVKPVEDCAQLEGMPS</sequence>
<feature type="domain" description="CENP-V/GFA" evidence="5">
    <location>
        <begin position="2"/>
        <end position="115"/>
    </location>
</feature>
<organism evidence="6 7">
    <name type="scientific">Aureobasidium uvarum</name>
    <dbReference type="NCBI Taxonomy" id="2773716"/>
    <lineage>
        <taxon>Eukaryota</taxon>
        <taxon>Fungi</taxon>
        <taxon>Dikarya</taxon>
        <taxon>Ascomycota</taxon>
        <taxon>Pezizomycotina</taxon>
        <taxon>Dothideomycetes</taxon>
        <taxon>Dothideomycetidae</taxon>
        <taxon>Dothideales</taxon>
        <taxon>Saccotheciaceae</taxon>
        <taxon>Aureobasidium</taxon>
    </lineage>
</organism>
<proteinExistence type="inferred from homology"/>